<evidence type="ECO:0000313" key="1">
    <source>
        <dbReference type="EMBL" id="ALS03066.1"/>
    </source>
</evidence>
<evidence type="ECO:0000313" key="3">
    <source>
        <dbReference type="Proteomes" id="UP000065511"/>
    </source>
</evidence>
<dbReference type="EMBL" id="JXLC01000003">
    <property type="protein sequence ID" value="OJG93012.1"/>
    <property type="molecule type" value="Genomic_DNA"/>
</dbReference>
<sequence length="98" mass="11263">MAIKVELILSDEVKRDLINEAKRELEEEFEERLNLVSRILDLPPAPNKSEIRKILKISDSTLDHLIANGATPMIWGENTIRIERANILKAFDNTKIKI</sequence>
<accession>A0A0S3KFJ6</accession>
<dbReference type="AlphaFoldDB" id="A0A0S3KFJ6"/>
<dbReference type="Proteomes" id="UP000065511">
    <property type="component" value="Chromosome"/>
</dbReference>
<dbReference type="KEGG" id="ess:ATZ33_17280"/>
<keyword evidence="3" id="KW-1185">Reference proteome</keyword>
<organism evidence="2 4">
    <name type="scientific">Enterococcus silesiacus</name>
    <dbReference type="NCBI Taxonomy" id="332949"/>
    <lineage>
        <taxon>Bacteria</taxon>
        <taxon>Bacillati</taxon>
        <taxon>Bacillota</taxon>
        <taxon>Bacilli</taxon>
        <taxon>Lactobacillales</taxon>
        <taxon>Enterococcaceae</taxon>
        <taxon>Enterococcus</taxon>
    </lineage>
</organism>
<evidence type="ECO:0008006" key="5">
    <source>
        <dbReference type="Google" id="ProtNLM"/>
    </source>
</evidence>
<evidence type="ECO:0000313" key="2">
    <source>
        <dbReference type="EMBL" id="OJG93012.1"/>
    </source>
</evidence>
<proteinExistence type="predicted"/>
<gene>
    <name evidence="1" type="ORF">ATZ33_17280</name>
    <name evidence="2" type="ORF">RV15_GL002146</name>
</gene>
<reference evidence="2 4" key="1">
    <citation type="submission" date="2014-12" db="EMBL/GenBank/DDBJ databases">
        <title>Draft genome sequences of 29 type strains of Enterococci.</title>
        <authorList>
            <person name="Zhong Z."/>
            <person name="Sun Z."/>
            <person name="Liu W."/>
            <person name="Zhang W."/>
            <person name="Zhang H."/>
        </authorList>
    </citation>
    <scope>NUCLEOTIDE SEQUENCE [LARGE SCALE GENOMIC DNA]</scope>
    <source>
        <strain evidence="2 4">DSM 22801</strain>
    </source>
</reference>
<name>A0A0S3KFJ6_9ENTE</name>
<dbReference type="RefSeq" id="WP_071876571.1">
    <property type="nucleotide sequence ID" value="NZ_JXLC01000003.1"/>
</dbReference>
<dbReference type="Proteomes" id="UP000183039">
    <property type="component" value="Unassembled WGS sequence"/>
</dbReference>
<dbReference type="EMBL" id="CP013614">
    <property type="protein sequence ID" value="ALS03066.1"/>
    <property type="molecule type" value="Genomic_DNA"/>
</dbReference>
<evidence type="ECO:0000313" key="4">
    <source>
        <dbReference type="Proteomes" id="UP000183039"/>
    </source>
</evidence>
<protein>
    <recommendedName>
        <fullName evidence="5">DNA-binding protein</fullName>
    </recommendedName>
</protein>
<reference evidence="1 3" key="2">
    <citation type="submission" date="2015-12" db="EMBL/GenBank/DDBJ databases">
        <authorList>
            <person name="Lauer A."/>
            <person name="Humrighouse B."/>
            <person name="Loparev V."/>
            <person name="Shewmaker P.L."/>
            <person name="Whitney A.M."/>
            <person name="McLaughlin R.W."/>
        </authorList>
    </citation>
    <scope>NUCLEOTIDE SEQUENCE [LARGE SCALE GENOMIC DNA]</scope>
    <source>
        <strain evidence="1 3">LMG 23085</strain>
    </source>
</reference>
<dbReference type="OrthoDB" id="2187530at2"/>